<dbReference type="RefSeq" id="WP_125057667.1">
    <property type="nucleotide sequence ID" value="NZ_BHZD01000001.1"/>
</dbReference>
<name>A0A401WE81_STREY</name>
<keyword evidence="4" id="KW-1185">Reference proteome</keyword>
<evidence type="ECO:0000256" key="1">
    <source>
        <dbReference type="SAM" id="MobiDB-lite"/>
    </source>
</evidence>
<dbReference type="PANTHER" id="PTHR40763">
    <property type="entry name" value="MEMBRANE PROTEIN-RELATED"/>
    <property type="match status" value="1"/>
</dbReference>
<comment type="caution">
    <text evidence="3">The sequence shown here is derived from an EMBL/GenBank/DDBJ whole genome shotgun (WGS) entry which is preliminary data.</text>
</comment>
<gene>
    <name evidence="3" type="ORF">GKJPGBOP_07361</name>
</gene>
<dbReference type="Pfam" id="PF08044">
    <property type="entry name" value="DUF1707"/>
    <property type="match status" value="1"/>
</dbReference>
<reference evidence="3 4" key="1">
    <citation type="submission" date="2018-11" db="EMBL/GenBank/DDBJ databases">
        <title>Whole genome sequence of Streptomyces paromomycinus NBRC 15454(T).</title>
        <authorList>
            <person name="Komaki H."/>
            <person name="Tamura T."/>
        </authorList>
    </citation>
    <scope>NUCLEOTIDE SEQUENCE [LARGE SCALE GENOMIC DNA]</scope>
    <source>
        <strain evidence="3 4">NBRC 15454</strain>
    </source>
</reference>
<proteinExistence type="predicted"/>
<dbReference type="PANTHER" id="PTHR40763:SF5">
    <property type="entry name" value="MEMBRANE PROTEIN"/>
    <property type="match status" value="1"/>
</dbReference>
<feature type="domain" description="DUF1707" evidence="2">
    <location>
        <begin position="19"/>
        <end position="71"/>
    </location>
</feature>
<sequence length="223" mass="24392">MSDEKVPTDDGTQDEQAAMRASDADREQVAEILRDAAGDGRLTLEEVGERVESALRARTVGELARLTRDLPVSPVPAGSGEQQPGRGRDVVQIDQRWGTLHRSGAWEVPRHLEVRMHGGDVKLDLTEAEFRHARLDLDVQISVGGNLVLVVRPGIVVHTDDLTVKVGEVKYRNPASDAQAPVEHEVYVTGLLKGGDVVVRHPRRTLGRWLRGEDAKNGAAEKS</sequence>
<feature type="region of interest" description="Disordered" evidence="1">
    <location>
        <begin position="1"/>
        <end position="26"/>
    </location>
</feature>
<organism evidence="3 4">
    <name type="scientific">Streptomyces paromomycinus</name>
    <name type="common">Streptomyces rimosus subsp. paromomycinus</name>
    <dbReference type="NCBI Taxonomy" id="92743"/>
    <lineage>
        <taxon>Bacteria</taxon>
        <taxon>Bacillati</taxon>
        <taxon>Actinomycetota</taxon>
        <taxon>Actinomycetes</taxon>
        <taxon>Kitasatosporales</taxon>
        <taxon>Streptomycetaceae</taxon>
        <taxon>Streptomyces</taxon>
    </lineage>
</organism>
<accession>A0A401WE81</accession>
<dbReference type="Proteomes" id="UP000286746">
    <property type="component" value="Unassembled WGS sequence"/>
</dbReference>
<feature type="region of interest" description="Disordered" evidence="1">
    <location>
        <begin position="70"/>
        <end position="89"/>
    </location>
</feature>
<evidence type="ECO:0000313" key="4">
    <source>
        <dbReference type="Proteomes" id="UP000286746"/>
    </source>
</evidence>
<protein>
    <recommendedName>
        <fullName evidence="2">DUF1707 domain-containing protein</fullName>
    </recommendedName>
</protein>
<dbReference type="InterPro" id="IPR012551">
    <property type="entry name" value="DUF1707_SHOCT-like"/>
</dbReference>
<dbReference type="EMBL" id="BHZD01000001">
    <property type="protein sequence ID" value="GCD47591.1"/>
    <property type="molecule type" value="Genomic_DNA"/>
</dbReference>
<evidence type="ECO:0000259" key="2">
    <source>
        <dbReference type="Pfam" id="PF08044"/>
    </source>
</evidence>
<dbReference type="AlphaFoldDB" id="A0A401WE81"/>
<evidence type="ECO:0000313" key="3">
    <source>
        <dbReference type="EMBL" id="GCD47591.1"/>
    </source>
</evidence>